<dbReference type="InterPro" id="IPR005467">
    <property type="entry name" value="His_kinase_dom"/>
</dbReference>
<dbReference type="InterPro" id="IPR035965">
    <property type="entry name" value="PAS-like_dom_sf"/>
</dbReference>
<feature type="domain" description="Histidine kinase" evidence="7">
    <location>
        <begin position="243"/>
        <end position="454"/>
    </location>
</feature>
<dbReference type="Pfam" id="PF08447">
    <property type="entry name" value="PAS_3"/>
    <property type="match status" value="1"/>
</dbReference>
<keyword evidence="3" id="KW-0597">Phosphoprotein</keyword>
<dbReference type="CDD" id="cd00130">
    <property type="entry name" value="PAS"/>
    <property type="match status" value="1"/>
</dbReference>
<dbReference type="Gene3D" id="3.30.450.20">
    <property type="entry name" value="PAS domain"/>
    <property type="match status" value="2"/>
</dbReference>
<dbReference type="PANTHER" id="PTHR43304:SF1">
    <property type="entry name" value="PAC DOMAIN-CONTAINING PROTEIN"/>
    <property type="match status" value="1"/>
</dbReference>
<evidence type="ECO:0000259" key="8">
    <source>
        <dbReference type="PROSITE" id="PS50112"/>
    </source>
</evidence>
<organism evidence="9 10">
    <name type="scientific">Chamaesiphon polymorphus CCALA 037</name>
    <dbReference type="NCBI Taxonomy" id="2107692"/>
    <lineage>
        <taxon>Bacteria</taxon>
        <taxon>Bacillati</taxon>
        <taxon>Cyanobacteriota</taxon>
        <taxon>Cyanophyceae</taxon>
        <taxon>Gomontiellales</taxon>
        <taxon>Chamaesiphonaceae</taxon>
        <taxon>Chamaesiphon</taxon>
    </lineage>
</organism>
<dbReference type="PANTHER" id="PTHR43304">
    <property type="entry name" value="PHYTOCHROME-LIKE PROTEIN CPH1"/>
    <property type="match status" value="1"/>
</dbReference>
<dbReference type="Gene3D" id="3.30.565.10">
    <property type="entry name" value="Histidine kinase-like ATPase, C-terminal domain"/>
    <property type="match status" value="1"/>
</dbReference>
<dbReference type="Pfam" id="PF02518">
    <property type="entry name" value="HATPase_c"/>
    <property type="match status" value="1"/>
</dbReference>
<dbReference type="Gene3D" id="2.10.70.100">
    <property type="match status" value="1"/>
</dbReference>
<feature type="domain" description="PAS" evidence="8">
    <location>
        <begin position="100"/>
        <end position="172"/>
    </location>
</feature>
<reference evidence="9 10" key="1">
    <citation type="submission" date="2018-03" db="EMBL/GenBank/DDBJ databases">
        <title>The ancient ancestry and fast evolution of plastids.</title>
        <authorList>
            <person name="Moore K.R."/>
            <person name="Magnabosco C."/>
            <person name="Momper L."/>
            <person name="Gold D.A."/>
            <person name="Bosak T."/>
            <person name="Fournier G.P."/>
        </authorList>
    </citation>
    <scope>NUCLEOTIDE SEQUENCE [LARGE SCALE GENOMIC DNA]</scope>
    <source>
        <strain evidence="9 10">CCALA 037</strain>
    </source>
</reference>
<evidence type="ECO:0000256" key="6">
    <source>
        <dbReference type="ARBA" id="ARBA00023012"/>
    </source>
</evidence>
<comment type="caution">
    <text evidence="9">The sequence shown here is derived from an EMBL/GenBank/DDBJ whole genome shotgun (WGS) entry which is preliminary data.</text>
</comment>
<comment type="catalytic activity">
    <reaction evidence="1">
        <text>ATP + protein L-histidine = ADP + protein N-phospho-L-histidine.</text>
        <dbReference type="EC" id="2.7.13.3"/>
    </reaction>
</comment>
<keyword evidence="5" id="KW-0418">Kinase</keyword>
<name>A0A2T1GAC5_9CYAN</name>
<dbReference type="EMBL" id="PVWO01000278">
    <property type="protein sequence ID" value="PSB54212.1"/>
    <property type="molecule type" value="Genomic_DNA"/>
</dbReference>
<dbReference type="SUPFAM" id="SSF47384">
    <property type="entry name" value="Homodimeric domain of signal transducing histidine kinase"/>
    <property type="match status" value="1"/>
</dbReference>
<dbReference type="Pfam" id="PF00512">
    <property type="entry name" value="HisKA"/>
    <property type="match status" value="1"/>
</dbReference>
<dbReference type="NCBIfam" id="TIGR00229">
    <property type="entry name" value="sensory_box"/>
    <property type="match status" value="1"/>
</dbReference>
<dbReference type="InterPro" id="IPR004358">
    <property type="entry name" value="Sig_transdc_His_kin-like_C"/>
</dbReference>
<dbReference type="PROSITE" id="PS50112">
    <property type="entry name" value="PAS"/>
    <property type="match status" value="1"/>
</dbReference>
<dbReference type="InterPro" id="IPR013655">
    <property type="entry name" value="PAS_fold_3"/>
</dbReference>
<keyword evidence="6" id="KW-0902">Two-component regulatory system</keyword>
<proteinExistence type="predicted"/>
<evidence type="ECO:0000256" key="2">
    <source>
        <dbReference type="ARBA" id="ARBA00012438"/>
    </source>
</evidence>
<dbReference type="InterPro" id="IPR003594">
    <property type="entry name" value="HATPase_dom"/>
</dbReference>
<evidence type="ECO:0000259" key="7">
    <source>
        <dbReference type="PROSITE" id="PS50109"/>
    </source>
</evidence>
<evidence type="ECO:0000256" key="4">
    <source>
        <dbReference type="ARBA" id="ARBA00022679"/>
    </source>
</evidence>
<keyword evidence="4" id="KW-0808">Transferase</keyword>
<evidence type="ECO:0000256" key="5">
    <source>
        <dbReference type="ARBA" id="ARBA00022777"/>
    </source>
</evidence>
<keyword evidence="10" id="KW-1185">Reference proteome</keyword>
<evidence type="ECO:0000256" key="1">
    <source>
        <dbReference type="ARBA" id="ARBA00000085"/>
    </source>
</evidence>
<dbReference type="GO" id="GO:0000155">
    <property type="term" value="F:phosphorelay sensor kinase activity"/>
    <property type="evidence" value="ECO:0007669"/>
    <property type="project" value="InterPro"/>
</dbReference>
<accession>A0A2T1GAC5</accession>
<dbReference type="PROSITE" id="PS50109">
    <property type="entry name" value="HIS_KIN"/>
    <property type="match status" value="1"/>
</dbReference>
<dbReference type="InterPro" id="IPR052162">
    <property type="entry name" value="Sensor_kinase/Photoreceptor"/>
</dbReference>
<dbReference type="InterPro" id="IPR036097">
    <property type="entry name" value="HisK_dim/P_sf"/>
</dbReference>
<dbReference type="Proteomes" id="UP000238937">
    <property type="component" value="Unassembled WGS sequence"/>
</dbReference>
<dbReference type="AlphaFoldDB" id="A0A2T1GAC5"/>
<sequence length="454" mass="50568">MYGFPADTAFVTREQIHDTFHPDERAELEAKIAQVIDPAGTGWFAGDRQVVWPSGEVRCLSVRQQVFFDRSGAVARPSYAILAAIDITERKHTERELAESEERLRTGIEVAGVGLARFDYATNLVSLSPEAAALYGFAPDELVVTRQQLHDTFHPDDRAELEASIAQIVDPDGNGWFARDHRVVWPNGEVRYLSVRKQVFFHRVGEIGCPSHAILATIDITDRKQIFATLEARNQELDSFVHVVSHDLKAPLRAVSNLSKWIEEDLEGSLTPSTQAQMNLLRGRIDRMSATIDGLLDYARIGRTEDSIEPVAVSELISETIDTLAPPPTFTIAIAQNLPTLYTKRMLLSQVFANLLGNAIKHHDRADGMIHLGIAERTEYYEFAIADDGPGIAPEQHDRVFKIFQAVNPQKRTDSTGIGLAIVKKIVEAEGGTIRLESQPGKGTTFYFTWPKRS</sequence>
<dbReference type="SMART" id="SM00091">
    <property type="entry name" value="PAS"/>
    <property type="match status" value="1"/>
</dbReference>
<dbReference type="Gene3D" id="1.10.287.130">
    <property type="match status" value="1"/>
</dbReference>
<dbReference type="PRINTS" id="PR00344">
    <property type="entry name" value="BCTRLSENSOR"/>
</dbReference>
<dbReference type="InterPro" id="IPR003661">
    <property type="entry name" value="HisK_dim/P_dom"/>
</dbReference>
<dbReference type="InterPro" id="IPR036890">
    <property type="entry name" value="HATPase_C_sf"/>
</dbReference>
<evidence type="ECO:0000313" key="10">
    <source>
        <dbReference type="Proteomes" id="UP000238937"/>
    </source>
</evidence>
<evidence type="ECO:0000256" key="3">
    <source>
        <dbReference type="ARBA" id="ARBA00022553"/>
    </source>
</evidence>
<dbReference type="CDD" id="cd00082">
    <property type="entry name" value="HisKA"/>
    <property type="match status" value="1"/>
</dbReference>
<dbReference type="SMART" id="SM00388">
    <property type="entry name" value="HisKA"/>
    <property type="match status" value="1"/>
</dbReference>
<dbReference type="SMART" id="SM00387">
    <property type="entry name" value="HATPase_c"/>
    <property type="match status" value="1"/>
</dbReference>
<gene>
    <name evidence="9" type="ORF">C7B77_18865</name>
</gene>
<protein>
    <recommendedName>
        <fullName evidence="2">histidine kinase</fullName>
        <ecNumber evidence="2">2.7.13.3</ecNumber>
    </recommendedName>
</protein>
<dbReference type="SUPFAM" id="SSF55874">
    <property type="entry name" value="ATPase domain of HSP90 chaperone/DNA topoisomerase II/histidine kinase"/>
    <property type="match status" value="1"/>
</dbReference>
<evidence type="ECO:0000313" key="9">
    <source>
        <dbReference type="EMBL" id="PSB54212.1"/>
    </source>
</evidence>
<dbReference type="InterPro" id="IPR000014">
    <property type="entry name" value="PAS"/>
</dbReference>
<dbReference type="EC" id="2.7.13.3" evidence="2"/>
<dbReference type="SUPFAM" id="SSF55785">
    <property type="entry name" value="PYP-like sensor domain (PAS domain)"/>
    <property type="match status" value="2"/>
</dbReference>